<organism evidence="2">
    <name type="scientific">Candidatus Kentrum sp. LFY</name>
    <dbReference type="NCBI Taxonomy" id="2126342"/>
    <lineage>
        <taxon>Bacteria</taxon>
        <taxon>Pseudomonadati</taxon>
        <taxon>Pseudomonadota</taxon>
        <taxon>Gammaproteobacteria</taxon>
        <taxon>Candidatus Kentrum</taxon>
    </lineage>
</organism>
<proteinExistence type="predicted"/>
<feature type="chain" id="PRO_5019168852" description="Integral membrane protein" evidence="1">
    <location>
        <begin position="24"/>
        <end position="183"/>
    </location>
</feature>
<reference evidence="2" key="1">
    <citation type="submission" date="2019-02" db="EMBL/GenBank/DDBJ databases">
        <authorList>
            <person name="Gruber-Vodicka R. H."/>
            <person name="Seah K. B. B."/>
        </authorList>
    </citation>
    <scope>NUCLEOTIDE SEQUENCE</scope>
    <source>
        <strain evidence="2">BECK_M7</strain>
    </source>
</reference>
<keyword evidence="1" id="KW-0732">Signal</keyword>
<dbReference type="AlphaFoldDB" id="A0A450UM30"/>
<name>A0A450UM30_9GAMM</name>
<accession>A0A450UM30</accession>
<evidence type="ECO:0008006" key="3">
    <source>
        <dbReference type="Google" id="ProtNLM"/>
    </source>
</evidence>
<gene>
    <name evidence="2" type="ORF">BECKLFY1418B_GA0070995_104714</name>
</gene>
<sequence>MKKLKITIIAWALSMMVAMPALASNTSISRGAAQFTETDMQSLFEQDAKSVQLAALSPEEMQETEGAIIWNGVIGGGIGLGWYLITTPSNQWSLGGAALNTAIGVATSYGAGSLVKVIGPYKSGGWGIAVNKGLYNPFTLQKNAQQAARFNFRGVKPTTTHHRFNGTGFNKHSTYRSFFRLGR</sequence>
<evidence type="ECO:0000256" key="1">
    <source>
        <dbReference type="SAM" id="SignalP"/>
    </source>
</evidence>
<evidence type="ECO:0000313" key="2">
    <source>
        <dbReference type="EMBL" id="VFJ93540.1"/>
    </source>
</evidence>
<protein>
    <recommendedName>
        <fullName evidence="3">Integral membrane protein</fullName>
    </recommendedName>
</protein>
<feature type="signal peptide" evidence="1">
    <location>
        <begin position="1"/>
        <end position="23"/>
    </location>
</feature>
<dbReference type="EMBL" id="CAADFF010000047">
    <property type="protein sequence ID" value="VFJ93540.1"/>
    <property type="molecule type" value="Genomic_DNA"/>
</dbReference>